<name>X7ZIV9_MYCXE</name>
<accession>X7ZIV9</accession>
<dbReference type="EMBL" id="JAOB01000075">
    <property type="protein sequence ID" value="EUA18525.1"/>
    <property type="molecule type" value="Genomic_DNA"/>
</dbReference>
<proteinExistence type="predicted"/>
<organism evidence="2">
    <name type="scientific">Mycobacterium xenopi 4042</name>
    <dbReference type="NCBI Taxonomy" id="1299334"/>
    <lineage>
        <taxon>Bacteria</taxon>
        <taxon>Bacillati</taxon>
        <taxon>Actinomycetota</taxon>
        <taxon>Actinomycetes</taxon>
        <taxon>Mycobacteriales</taxon>
        <taxon>Mycobacteriaceae</taxon>
        <taxon>Mycobacterium</taxon>
    </lineage>
</organism>
<reference evidence="2" key="1">
    <citation type="submission" date="2014-01" db="EMBL/GenBank/DDBJ databases">
        <authorList>
            <person name="Brown-Elliot B."/>
            <person name="Wallace R."/>
            <person name="Lenaerts A."/>
            <person name="Ordway D."/>
            <person name="DeGroote M.A."/>
            <person name="Parker T."/>
            <person name="Sizemore C."/>
            <person name="Tallon L.J."/>
            <person name="Sadzewicz L.K."/>
            <person name="Sengamalay N."/>
            <person name="Fraser C.M."/>
            <person name="Hine E."/>
            <person name="Shefchek K.A."/>
            <person name="Das S.P."/>
            <person name="Tettelin H."/>
        </authorList>
    </citation>
    <scope>NUCLEOTIDE SEQUENCE [LARGE SCALE GENOMIC DNA]</scope>
    <source>
        <strain evidence="2">4042</strain>
    </source>
</reference>
<feature type="region of interest" description="Disordered" evidence="1">
    <location>
        <begin position="23"/>
        <end position="60"/>
    </location>
</feature>
<evidence type="ECO:0000256" key="1">
    <source>
        <dbReference type="SAM" id="MobiDB-lite"/>
    </source>
</evidence>
<gene>
    <name evidence="2" type="ORF">I553_3671</name>
</gene>
<comment type="caution">
    <text evidence="2">The sequence shown here is derived from an EMBL/GenBank/DDBJ whole genome shotgun (WGS) entry which is preliminary data.</text>
</comment>
<evidence type="ECO:0000313" key="2">
    <source>
        <dbReference type="EMBL" id="EUA18525.1"/>
    </source>
</evidence>
<sequence>MIRTHDPHEVLKALSDRTDVLLEGGRRSRRLPARGPSTASWPMSRDPLGADHRGRRRRVRASPGLRWRFDGCSGSRTCC</sequence>
<protein>
    <submittedName>
        <fullName evidence="2">Diaminohydroxyphosphoribosylaminopyrimidine deaminase domain protein</fullName>
    </submittedName>
</protein>
<dbReference type="PATRIC" id="fig|1299334.3.peg.8059"/>
<dbReference type="AlphaFoldDB" id="X7ZIV9"/>